<evidence type="ECO:0000256" key="2">
    <source>
        <dbReference type="ARBA" id="ARBA00023002"/>
    </source>
</evidence>
<dbReference type="AlphaFoldDB" id="T1DGA1"/>
<dbReference type="InterPro" id="IPR036291">
    <property type="entry name" value="NAD(P)-bd_dom_sf"/>
</dbReference>
<dbReference type="GO" id="GO:0016616">
    <property type="term" value="F:oxidoreductase activity, acting on the CH-OH group of donors, NAD or NADP as acceptor"/>
    <property type="evidence" value="ECO:0007669"/>
    <property type="project" value="InterPro"/>
</dbReference>
<protein>
    <submittedName>
        <fullName evidence="6">D-3-phosphoglycerate dehydrogenase</fullName>
    </submittedName>
</protein>
<reference evidence="6" key="1">
    <citation type="submission" date="2013-08" db="EMBL/GenBank/DDBJ databases">
        <authorList>
            <person name="Mendez C."/>
            <person name="Richter M."/>
            <person name="Ferrer M."/>
            <person name="Sanchez J."/>
        </authorList>
    </citation>
    <scope>NUCLEOTIDE SEQUENCE</scope>
</reference>
<dbReference type="GO" id="GO:0051287">
    <property type="term" value="F:NAD binding"/>
    <property type="evidence" value="ECO:0007669"/>
    <property type="project" value="InterPro"/>
</dbReference>
<dbReference type="PANTHER" id="PTHR42789">
    <property type="entry name" value="D-ISOMER SPECIFIC 2-HYDROXYACID DEHYDROGENASE FAMILY PROTEIN (AFU_ORTHOLOGUE AFUA_6G10090)"/>
    <property type="match status" value="1"/>
</dbReference>
<dbReference type="InterPro" id="IPR006139">
    <property type="entry name" value="D-isomer_2_OHA_DH_cat_dom"/>
</dbReference>
<dbReference type="SUPFAM" id="SSF52283">
    <property type="entry name" value="Formate/glycerate dehydrogenase catalytic domain-like"/>
    <property type="match status" value="1"/>
</dbReference>
<sequence length="282" mass="30490">EISYKNRAALIAALADADGLIVRTYTRVNADLLAAAPKLKAVARAGVGLENIDLEACGKRGIQVLSTPHANTHAVVEYVFNLVFSLVRPVMNLKIPVSEDEFHRCRKANRGLELHGKTLGILGMGRIGRAVGRVAVAFGMNVIYNDIVDVSQFVDFPAQSVDKPELYRRSDILTIHVSHRPGNRGMMNREALSQLQPHAILINTARGEVMDAPALADALKSGTLSGAALDVHEPEPPGPDYPLWGLSNLILAPHLAARTQGALDAMSWVARDLVEYLDARAS</sequence>
<reference evidence="6" key="2">
    <citation type="journal article" date="2014" name="ISME J.">
        <title>Microbial stratification in low pH oxic and suboxic macroscopic growths along an acid mine drainage.</title>
        <authorList>
            <person name="Mendez-Garcia C."/>
            <person name="Mesa V."/>
            <person name="Sprenger R.R."/>
            <person name="Richter M."/>
            <person name="Diez M.S."/>
            <person name="Solano J."/>
            <person name="Bargiela R."/>
            <person name="Golyshina O.V."/>
            <person name="Manteca A."/>
            <person name="Ramos J.L."/>
            <person name="Gallego J.R."/>
            <person name="Llorente I."/>
            <person name="Martins Dos Santos V.A."/>
            <person name="Jensen O.N."/>
            <person name="Pelaez A.I."/>
            <person name="Sanchez J."/>
            <person name="Ferrer M."/>
        </authorList>
    </citation>
    <scope>NUCLEOTIDE SEQUENCE</scope>
</reference>
<comment type="caution">
    <text evidence="6">The sequence shown here is derived from an EMBL/GenBank/DDBJ whole genome shotgun (WGS) entry which is preliminary data.</text>
</comment>
<name>T1DGA1_9ZZZZ</name>
<dbReference type="SUPFAM" id="SSF51735">
    <property type="entry name" value="NAD(P)-binding Rossmann-fold domains"/>
    <property type="match status" value="1"/>
</dbReference>
<accession>T1DGA1</accession>
<comment type="similarity">
    <text evidence="1">Belongs to the D-isomer specific 2-hydroxyacid dehydrogenase family.</text>
</comment>
<feature type="domain" description="D-isomer specific 2-hydroxyacid dehydrogenase catalytic" evidence="4">
    <location>
        <begin position="7"/>
        <end position="264"/>
    </location>
</feature>
<dbReference type="InterPro" id="IPR006140">
    <property type="entry name" value="D-isomer_DH_NAD-bd"/>
</dbReference>
<keyword evidence="3" id="KW-0520">NAD</keyword>
<dbReference type="Pfam" id="PF00389">
    <property type="entry name" value="2-Hacid_dh"/>
    <property type="match status" value="1"/>
</dbReference>
<evidence type="ECO:0000256" key="3">
    <source>
        <dbReference type="ARBA" id="ARBA00023027"/>
    </source>
</evidence>
<feature type="non-terminal residue" evidence="6">
    <location>
        <position position="1"/>
    </location>
</feature>
<proteinExistence type="inferred from homology"/>
<dbReference type="InterPro" id="IPR050857">
    <property type="entry name" value="D-2-hydroxyacid_DH"/>
</dbReference>
<evidence type="ECO:0000313" key="6">
    <source>
        <dbReference type="EMBL" id="EQD80354.1"/>
    </source>
</evidence>
<dbReference type="Gene3D" id="3.40.50.720">
    <property type="entry name" value="NAD(P)-binding Rossmann-like Domain"/>
    <property type="match status" value="2"/>
</dbReference>
<gene>
    <name evidence="6" type="ORF">B1A_00976</name>
</gene>
<evidence type="ECO:0000259" key="4">
    <source>
        <dbReference type="Pfam" id="PF00389"/>
    </source>
</evidence>
<organism evidence="6">
    <name type="scientific">mine drainage metagenome</name>
    <dbReference type="NCBI Taxonomy" id="410659"/>
    <lineage>
        <taxon>unclassified sequences</taxon>
        <taxon>metagenomes</taxon>
        <taxon>ecological metagenomes</taxon>
    </lineage>
</organism>
<evidence type="ECO:0000256" key="1">
    <source>
        <dbReference type="ARBA" id="ARBA00005854"/>
    </source>
</evidence>
<keyword evidence="2" id="KW-0560">Oxidoreductase</keyword>
<dbReference type="Pfam" id="PF02826">
    <property type="entry name" value="2-Hacid_dh_C"/>
    <property type="match status" value="1"/>
</dbReference>
<feature type="domain" description="D-isomer specific 2-hydroxyacid dehydrogenase NAD-binding" evidence="5">
    <location>
        <begin position="81"/>
        <end position="256"/>
    </location>
</feature>
<evidence type="ECO:0000259" key="5">
    <source>
        <dbReference type="Pfam" id="PF02826"/>
    </source>
</evidence>
<dbReference type="PANTHER" id="PTHR42789:SF1">
    <property type="entry name" value="D-ISOMER SPECIFIC 2-HYDROXYACID DEHYDROGENASE FAMILY PROTEIN (AFU_ORTHOLOGUE AFUA_6G10090)"/>
    <property type="match status" value="1"/>
</dbReference>
<dbReference type="EMBL" id="AUZX01000739">
    <property type="protein sequence ID" value="EQD80354.1"/>
    <property type="molecule type" value="Genomic_DNA"/>
</dbReference>